<name>A7I9X1_METB6</name>
<dbReference type="GO" id="GO:0022857">
    <property type="term" value="F:transmembrane transporter activity"/>
    <property type="evidence" value="ECO:0007669"/>
    <property type="project" value="InterPro"/>
</dbReference>
<feature type="transmembrane region" description="Helical" evidence="7">
    <location>
        <begin position="144"/>
        <end position="166"/>
    </location>
</feature>
<gene>
    <name evidence="9" type="ordered locus">Mboo_2018</name>
</gene>
<feature type="transmembrane region" description="Helical" evidence="7">
    <location>
        <begin position="111"/>
        <end position="132"/>
    </location>
</feature>
<dbReference type="SUPFAM" id="SSF103473">
    <property type="entry name" value="MFS general substrate transporter"/>
    <property type="match status" value="1"/>
</dbReference>
<feature type="transmembrane region" description="Helical" evidence="7">
    <location>
        <begin position="206"/>
        <end position="225"/>
    </location>
</feature>
<dbReference type="InterPro" id="IPR004638">
    <property type="entry name" value="EmrB-like"/>
</dbReference>
<feature type="transmembrane region" description="Helical" evidence="7">
    <location>
        <begin position="340"/>
        <end position="359"/>
    </location>
</feature>
<sequence>MTETPPLTPAEFAHRYRIPILLVILVGVFMAVLDNNIVAIALPTITSDFNVPLGQSQWIATAYIITIIATVLIFGTLSPVLGKARLYICGMALFVASSAACGLAHTLPLLVLSRIVQGIGAAMLMSISMAIIMQVFPLHERGKALGYVTATVGLGLIIGPALGGVLVEALGWPYVFFVNVPIGIVMLIPAVRYLKLEETGSKIGKLDSPGIALFIALMAGVALFVNELANPPVNMTSLSAYAVFTLAALAAFVLRERSARNPLMDLSLFSDRRFVLPSASLVLYFVATFILIIILPFYFEGVMGWKPLQVGLVAFVMPVAMIVSAPVFGRTYDKRPSKNYPAIGVLGMGGGFFLCGYGFATQSVLVIVIALILAGLFRSIFQGPNTIEIMGSLPAEKAGIASSLLVILQDLGILLGISAGSILLVLQLNALGYTGAVLDAGAGMLPPIFANAMYAGGLCCVVAAMVTYKR</sequence>
<dbReference type="NCBIfam" id="TIGR00711">
    <property type="entry name" value="efflux_EmrB"/>
    <property type="match status" value="1"/>
</dbReference>
<dbReference type="EMBL" id="CP000780">
    <property type="protein sequence ID" value="ABS56532.1"/>
    <property type="molecule type" value="Genomic_DNA"/>
</dbReference>
<dbReference type="PANTHER" id="PTHR42718:SF46">
    <property type="entry name" value="BLR6921 PROTEIN"/>
    <property type="match status" value="1"/>
</dbReference>
<feature type="transmembrane region" description="Helical" evidence="7">
    <location>
        <begin position="20"/>
        <end position="45"/>
    </location>
</feature>
<evidence type="ECO:0000313" key="10">
    <source>
        <dbReference type="Proteomes" id="UP000002408"/>
    </source>
</evidence>
<feature type="transmembrane region" description="Helical" evidence="7">
    <location>
        <begin position="365"/>
        <end position="381"/>
    </location>
</feature>
<proteinExistence type="predicted"/>
<protein>
    <submittedName>
        <fullName evidence="9">Major facilitator superfamily MFS_1</fullName>
    </submittedName>
</protein>
<dbReference type="GO" id="GO:0005886">
    <property type="term" value="C:plasma membrane"/>
    <property type="evidence" value="ECO:0007669"/>
    <property type="project" value="UniProtKB-SubCell"/>
</dbReference>
<evidence type="ECO:0000313" key="9">
    <source>
        <dbReference type="EMBL" id="ABS56532.1"/>
    </source>
</evidence>
<dbReference type="InterPro" id="IPR020846">
    <property type="entry name" value="MFS_dom"/>
</dbReference>
<evidence type="ECO:0000256" key="3">
    <source>
        <dbReference type="ARBA" id="ARBA00022475"/>
    </source>
</evidence>
<dbReference type="Gene3D" id="1.20.1250.20">
    <property type="entry name" value="MFS general substrate transporter like domains"/>
    <property type="match status" value="1"/>
</dbReference>
<evidence type="ECO:0000256" key="6">
    <source>
        <dbReference type="ARBA" id="ARBA00023136"/>
    </source>
</evidence>
<evidence type="ECO:0000256" key="5">
    <source>
        <dbReference type="ARBA" id="ARBA00022989"/>
    </source>
</evidence>
<feature type="transmembrane region" description="Helical" evidence="7">
    <location>
        <begin position="237"/>
        <end position="254"/>
    </location>
</feature>
<dbReference type="KEGG" id="mbn:Mboo_2018"/>
<feature type="transmembrane region" description="Helical" evidence="7">
    <location>
        <begin position="274"/>
        <end position="298"/>
    </location>
</feature>
<dbReference type="HOGENOM" id="CLU_000960_28_3_2"/>
<keyword evidence="2" id="KW-0813">Transport</keyword>
<dbReference type="AlphaFoldDB" id="A7I9X1"/>
<keyword evidence="3" id="KW-1003">Cell membrane</keyword>
<dbReference type="RefSeq" id="WP_012107587.1">
    <property type="nucleotide sequence ID" value="NC_009712.1"/>
</dbReference>
<feature type="transmembrane region" description="Helical" evidence="7">
    <location>
        <begin position="57"/>
        <end position="77"/>
    </location>
</feature>
<evidence type="ECO:0000256" key="4">
    <source>
        <dbReference type="ARBA" id="ARBA00022692"/>
    </source>
</evidence>
<keyword evidence="6 7" id="KW-0472">Membrane</keyword>
<dbReference type="InterPro" id="IPR011701">
    <property type="entry name" value="MFS"/>
</dbReference>
<dbReference type="Pfam" id="PF07690">
    <property type="entry name" value="MFS_1"/>
    <property type="match status" value="1"/>
</dbReference>
<dbReference type="Proteomes" id="UP000002408">
    <property type="component" value="Chromosome"/>
</dbReference>
<evidence type="ECO:0000256" key="2">
    <source>
        <dbReference type="ARBA" id="ARBA00022448"/>
    </source>
</evidence>
<evidence type="ECO:0000259" key="8">
    <source>
        <dbReference type="PROSITE" id="PS50850"/>
    </source>
</evidence>
<dbReference type="CDD" id="cd17321">
    <property type="entry name" value="MFS_MMR_MDR_like"/>
    <property type="match status" value="1"/>
</dbReference>
<feature type="transmembrane region" description="Helical" evidence="7">
    <location>
        <begin position="448"/>
        <end position="468"/>
    </location>
</feature>
<feature type="transmembrane region" description="Helical" evidence="7">
    <location>
        <begin position="84"/>
        <end position="105"/>
    </location>
</feature>
<feature type="domain" description="Major facilitator superfamily (MFS) profile" evidence="8">
    <location>
        <begin position="20"/>
        <end position="470"/>
    </location>
</feature>
<comment type="subcellular location">
    <subcellularLocation>
        <location evidence="1">Cell membrane</location>
        <topology evidence="1">Multi-pass membrane protein</topology>
    </subcellularLocation>
</comment>
<dbReference type="GeneID" id="5411899"/>
<keyword evidence="4 7" id="KW-0812">Transmembrane</keyword>
<dbReference type="PROSITE" id="PS50850">
    <property type="entry name" value="MFS"/>
    <property type="match status" value="1"/>
</dbReference>
<dbReference type="STRING" id="456442.Mboo_2018"/>
<reference evidence="10" key="1">
    <citation type="journal article" date="2015" name="Microbiology">
        <title>Genome of Methanoregula boonei 6A8 reveals adaptations to oligotrophic peatland environments.</title>
        <authorList>
            <person name="Braeuer S."/>
            <person name="Cadillo-Quiroz H."/>
            <person name="Kyrpides N."/>
            <person name="Woyke T."/>
            <person name="Goodwin L."/>
            <person name="Detter C."/>
            <person name="Podell S."/>
            <person name="Yavitt J.B."/>
            <person name="Zinder S.H."/>
        </authorList>
    </citation>
    <scope>NUCLEOTIDE SEQUENCE [LARGE SCALE GENOMIC DNA]</scope>
    <source>
        <strain evidence="10">DSM 21154 / JCM 14090 / 6A8</strain>
    </source>
</reference>
<dbReference type="PRINTS" id="PR01036">
    <property type="entry name" value="TCRTETB"/>
</dbReference>
<feature type="transmembrane region" description="Helical" evidence="7">
    <location>
        <begin position="310"/>
        <end position="328"/>
    </location>
</feature>
<feature type="transmembrane region" description="Helical" evidence="7">
    <location>
        <begin position="172"/>
        <end position="194"/>
    </location>
</feature>
<accession>A7I9X1</accession>
<dbReference type="eggNOG" id="arCOG00143">
    <property type="taxonomic scope" value="Archaea"/>
</dbReference>
<dbReference type="InterPro" id="IPR036259">
    <property type="entry name" value="MFS_trans_sf"/>
</dbReference>
<evidence type="ECO:0000256" key="7">
    <source>
        <dbReference type="SAM" id="Phobius"/>
    </source>
</evidence>
<keyword evidence="10" id="KW-1185">Reference proteome</keyword>
<organism evidence="9 10">
    <name type="scientific">Methanoregula boonei (strain DSM 21154 / JCM 14090 / 6A8)</name>
    <dbReference type="NCBI Taxonomy" id="456442"/>
    <lineage>
        <taxon>Archaea</taxon>
        <taxon>Methanobacteriati</taxon>
        <taxon>Methanobacteriota</taxon>
        <taxon>Stenosarchaea group</taxon>
        <taxon>Methanomicrobia</taxon>
        <taxon>Methanomicrobiales</taxon>
        <taxon>Methanoregulaceae</taxon>
        <taxon>Methanoregula</taxon>
    </lineage>
</organism>
<feature type="transmembrane region" description="Helical" evidence="7">
    <location>
        <begin position="402"/>
        <end position="428"/>
    </location>
</feature>
<dbReference type="OrthoDB" id="117970at2157"/>
<dbReference type="Gene3D" id="1.20.1720.10">
    <property type="entry name" value="Multidrug resistance protein D"/>
    <property type="match status" value="1"/>
</dbReference>
<evidence type="ECO:0000256" key="1">
    <source>
        <dbReference type="ARBA" id="ARBA00004651"/>
    </source>
</evidence>
<dbReference type="PANTHER" id="PTHR42718">
    <property type="entry name" value="MAJOR FACILITATOR SUPERFAMILY MULTIDRUG TRANSPORTER MFSC"/>
    <property type="match status" value="1"/>
</dbReference>
<keyword evidence="5 7" id="KW-1133">Transmembrane helix</keyword>